<protein>
    <recommendedName>
        <fullName evidence="4">DUF2304 domain-containing protein</fullName>
    </recommendedName>
</protein>
<dbReference type="Proteomes" id="UP001499882">
    <property type="component" value="Unassembled WGS sequence"/>
</dbReference>
<evidence type="ECO:0000313" key="3">
    <source>
        <dbReference type="Proteomes" id="UP001499882"/>
    </source>
</evidence>
<dbReference type="RefSeq" id="WP_345529818.1">
    <property type="nucleotide sequence ID" value="NZ_BAABKN010000036.1"/>
</dbReference>
<accession>A0ABP8ZJ24</accession>
<evidence type="ECO:0000256" key="1">
    <source>
        <dbReference type="SAM" id="Phobius"/>
    </source>
</evidence>
<feature type="transmembrane region" description="Helical" evidence="1">
    <location>
        <begin position="33"/>
        <end position="55"/>
    </location>
</feature>
<gene>
    <name evidence="2" type="ORF">GCM10023350_49820</name>
</gene>
<evidence type="ECO:0008006" key="4">
    <source>
        <dbReference type="Google" id="ProtNLM"/>
    </source>
</evidence>
<proteinExistence type="predicted"/>
<keyword evidence="1" id="KW-0472">Membrane</keyword>
<sequence length="120" mass="12964">MIIKVVLVVGAVVGAVWLLRGSRHAGRLAFTRVCSLAFAAAWIVAVLFPGLVTTAANLVGVGRGTDLVIYALVLVVLFSGLSQYRRTRELESQLAELTRALALANRQDGRRREPVEADHV</sequence>
<name>A0ABP8ZJ24_9ACTN</name>
<feature type="transmembrane region" description="Helical" evidence="1">
    <location>
        <begin position="67"/>
        <end position="84"/>
    </location>
</feature>
<organism evidence="2 3">
    <name type="scientific">Nocardioides endophyticus</name>
    <dbReference type="NCBI Taxonomy" id="1353775"/>
    <lineage>
        <taxon>Bacteria</taxon>
        <taxon>Bacillati</taxon>
        <taxon>Actinomycetota</taxon>
        <taxon>Actinomycetes</taxon>
        <taxon>Propionibacteriales</taxon>
        <taxon>Nocardioidaceae</taxon>
        <taxon>Nocardioides</taxon>
    </lineage>
</organism>
<dbReference type="Pfam" id="PF10066">
    <property type="entry name" value="DUF2304"/>
    <property type="match status" value="1"/>
</dbReference>
<reference evidence="3" key="1">
    <citation type="journal article" date="2019" name="Int. J. Syst. Evol. Microbiol.">
        <title>The Global Catalogue of Microorganisms (GCM) 10K type strain sequencing project: providing services to taxonomists for standard genome sequencing and annotation.</title>
        <authorList>
            <consortium name="The Broad Institute Genomics Platform"/>
            <consortium name="The Broad Institute Genome Sequencing Center for Infectious Disease"/>
            <person name="Wu L."/>
            <person name="Ma J."/>
        </authorList>
    </citation>
    <scope>NUCLEOTIDE SEQUENCE [LARGE SCALE GENOMIC DNA]</scope>
    <source>
        <strain evidence="3">JCM 18532</strain>
    </source>
</reference>
<keyword evidence="1" id="KW-0812">Transmembrane</keyword>
<keyword evidence="1" id="KW-1133">Transmembrane helix</keyword>
<dbReference type="InterPro" id="IPR019277">
    <property type="entry name" value="DUF2304"/>
</dbReference>
<comment type="caution">
    <text evidence="2">The sequence shown here is derived from an EMBL/GenBank/DDBJ whole genome shotgun (WGS) entry which is preliminary data.</text>
</comment>
<keyword evidence="3" id="KW-1185">Reference proteome</keyword>
<dbReference type="EMBL" id="BAABKN010000036">
    <property type="protein sequence ID" value="GAA4758142.1"/>
    <property type="molecule type" value="Genomic_DNA"/>
</dbReference>
<feature type="transmembrane region" description="Helical" evidence="1">
    <location>
        <begin position="6"/>
        <end position="21"/>
    </location>
</feature>
<evidence type="ECO:0000313" key="2">
    <source>
        <dbReference type="EMBL" id="GAA4758142.1"/>
    </source>
</evidence>